<name>A0A328KRD5_9LACT</name>
<accession>A0A328KRD5</accession>
<dbReference type="Pfam" id="PF09972">
    <property type="entry name" value="DUF2207"/>
    <property type="match status" value="1"/>
</dbReference>
<feature type="compositionally biased region" description="Gly residues" evidence="1">
    <location>
        <begin position="600"/>
        <end position="622"/>
    </location>
</feature>
<reference evidence="4 5" key="1">
    <citation type="submission" date="2017-03" db="EMBL/GenBank/DDBJ databases">
        <title>wgs assembly of Dolosigranulum pigrum KPL CDC strains.</title>
        <authorList>
            <person name="Brugger S.D."/>
            <person name="Pettigrew M."/>
            <person name="Kong Y."/>
            <person name="Lemon K.P."/>
        </authorList>
    </citation>
    <scope>NUCLEOTIDE SEQUENCE [LARGE SCALE GENOMIC DNA]</scope>
    <source>
        <strain evidence="4 5">KPL1931_CDC4294-98</strain>
    </source>
</reference>
<evidence type="ECO:0000256" key="2">
    <source>
        <dbReference type="SAM" id="Phobius"/>
    </source>
</evidence>
<keyword evidence="2" id="KW-1133">Transmembrane helix</keyword>
<keyword evidence="2" id="KW-0472">Membrane</keyword>
<evidence type="ECO:0000313" key="5">
    <source>
        <dbReference type="Proteomes" id="UP000249099"/>
    </source>
</evidence>
<feature type="region of interest" description="Disordered" evidence="1">
    <location>
        <begin position="595"/>
        <end position="622"/>
    </location>
</feature>
<sequence length="622" mass="69097">MEHCGHLKNGRIKMKRWYIRGMMMFVALFGLLIGVNHDVSANELHRLVIDISLQSDGTAVVSEQREMTVDEGTELYFTLPNLAQESLLDFSVEGYQPVDEWDIDASLEEKAGKYGVIDQGDGTYELAWGMGSHGQQSYHLTYSLSNLVKQLQDGQALYWNFDTFSDIPAESLTIRVKKIDGEPLSTENVNFWGFGFKGDIQLDEEEIIWTSTETASEGATLLLQFPEAFFDLTAMRDQTLLEQRQQALEGSVYDIEEATGTASSTDTAGHIGDDSLSGKTIALIITGVIGGIGALLGGIFRLDYKFRQHMRKLGHILPTAELERQHDGLERSEPPLVDDYAGIAKVLHQLGYGHFEEIMQAYFMKWATQNLITLAGQKETSLWRGTTHHPTIQIHDYAEIVARTDFSADDVLREVKAETYTGTYEDALWAILMDAADTTGQVTGEALKKWHKHHAKQMNYLADYLMDYSEDYLEAEGYFRFGHTRYWMTKHETMVPSEQGQALVDHIVQFRQYLQDQDYGQVLSAFHQTDTEAEAMIWSVLVGSSQPIVDYLEELSETDAHYPFYSYYYPYYYGAFGARVESASGLTSGGFSSATSPATGAGGTTGIGGGAGAGGGGGGGAR</sequence>
<organism evidence="4 5">
    <name type="scientific">Dolosigranulum pigrum</name>
    <dbReference type="NCBI Taxonomy" id="29394"/>
    <lineage>
        <taxon>Bacteria</taxon>
        <taxon>Bacillati</taxon>
        <taxon>Bacillota</taxon>
        <taxon>Bacilli</taxon>
        <taxon>Lactobacillales</taxon>
        <taxon>Carnobacteriaceae</taxon>
        <taxon>Dolosigranulum</taxon>
    </lineage>
</organism>
<comment type="caution">
    <text evidence="4">The sequence shown here is derived from an EMBL/GenBank/DDBJ whole genome shotgun (WGS) entry which is preliminary data.</text>
</comment>
<dbReference type="InterPro" id="IPR018702">
    <property type="entry name" value="DUF2207"/>
</dbReference>
<evidence type="ECO:0000256" key="1">
    <source>
        <dbReference type="SAM" id="MobiDB-lite"/>
    </source>
</evidence>
<feature type="domain" description="DUF2207" evidence="3">
    <location>
        <begin position="46"/>
        <end position="195"/>
    </location>
</feature>
<protein>
    <recommendedName>
        <fullName evidence="3">DUF2207 domain-containing protein</fullName>
    </recommendedName>
</protein>
<feature type="transmembrane region" description="Helical" evidence="2">
    <location>
        <begin position="281"/>
        <end position="302"/>
    </location>
</feature>
<evidence type="ECO:0000259" key="3">
    <source>
        <dbReference type="Pfam" id="PF09972"/>
    </source>
</evidence>
<dbReference type="EMBL" id="NAQV01000003">
    <property type="protein sequence ID" value="RAN64969.1"/>
    <property type="molecule type" value="Genomic_DNA"/>
</dbReference>
<dbReference type="AlphaFoldDB" id="A0A328KRD5"/>
<gene>
    <name evidence="4" type="ORF">B8A44_00985</name>
</gene>
<proteinExistence type="predicted"/>
<dbReference type="Proteomes" id="UP000249099">
    <property type="component" value="Unassembled WGS sequence"/>
</dbReference>
<evidence type="ECO:0000313" key="4">
    <source>
        <dbReference type="EMBL" id="RAN64969.1"/>
    </source>
</evidence>
<keyword evidence="2" id="KW-0812">Transmembrane</keyword>